<sequence>MSHSMRLNQVSAGEDVLEPGVAGATRLEGALSFRIPFELLFDASAEDADLLRIDREKTGAGSAKSHRASCPGGDDADIAAAAAVRFAWHDVDPGYAVLMKVDKGWVTLSGRVDQTFKKVAAEMDVLRVPGVAGVTNTIVGPADVVARRCRDVIPHDAGRDVGQNFVRAGA</sequence>
<gene>
    <name evidence="2" type="ORF">M8523_27740</name>
</gene>
<accession>A0AA42CQT0</accession>
<dbReference type="AlphaFoldDB" id="A0AA42CQT0"/>
<feature type="domain" description="BON" evidence="1">
    <location>
        <begin position="74"/>
        <end position="138"/>
    </location>
</feature>
<dbReference type="Proteomes" id="UP001165667">
    <property type="component" value="Unassembled WGS sequence"/>
</dbReference>
<dbReference type="Gene3D" id="3.30.1340.30">
    <property type="match status" value="1"/>
</dbReference>
<comment type="caution">
    <text evidence="2">The sequence shown here is derived from an EMBL/GenBank/DDBJ whole genome shotgun (WGS) entry which is preliminary data.</text>
</comment>
<evidence type="ECO:0000259" key="1">
    <source>
        <dbReference type="Pfam" id="PF04972"/>
    </source>
</evidence>
<reference evidence="2" key="1">
    <citation type="submission" date="2022-05" db="EMBL/GenBank/DDBJ databases">
        <authorList>
            <person name="Pankratov T."/>
        </authorList>
    </citation>
    <scope>NUCLEOTIDE SEQUENCE</scope>
    <source>
        <strain evidence="2">BP6-180914</strain>
    </source>
</reference>
<proteinExistence type="predicted"/>
<evidence type="ECO:0000313" key="2">
    <source>
        <dbReference type="EMBL" id="MCW6511762.1"/>
    </source>
</evidence>
<dbReference type="EMBL" id="JAMOIM010000032">
    <property type="protein sequence ID" value="MCW6511762.1"/>
    <property type="molecule type" value="Genomic_DNA"/>
</dbReference>
<protein>
    <submittedName>
        <fullName evidence="2">BON domain-containing protein</fullName>
    </submittedName>
</protein>
<keyword evidence="3" id="KW-1185">Reference proteome</keyword>
<dbReference type="Pfam" id="PF04972">
    <property type="entry name" value="BON"/>
    <property type="match status" value="1"/>
</dbReference>
<evidence type="ECO:0000313" key="3">
    <source>
        <dbReference type="Proteomes" id="UP001165667"/>
    </source>
</evidence>
<dbReference type="InterPro" id="IPR007055">
    <property type="entry name" value="BON_dom"/>
</dbReference>
<name>A0AA42CQT0_9HYPH</name>
<organism evidence="2 3">
    <name type="scientific">Lichenifustis flavocetrariae</name>
    <dbReference type="NCBI Taxonomy" id="2949735"/>
    <lineage>
        <taxon>Bacteria</taxon>
        <taxon>Pseudomonadati</taxon>
        <taxon>Pseudomonadota</taxon>
        <taxon>Alphaproteobacteria</taxon>
        <taxon>Hyphomicrobiales</taxon>
        <taxon>Lichenihabitantaceae</taxon>
        <taxon>Lichenifustis</taxon>
    </lineage>
</organism>